<evidence type="ECO:0000259" key="1">
    <source>
        <dbReference type="PROSITE" id="PS51186"/>
    </source>
</evidence>
<dbReference type="Pfam" id="PF00583">
    <property type="entry name" value="Acetyltransf_1"/>
    <property type="match status" value="1"/>
</dbReference>
<gene>
    <name evidence="2" type="ORF">OKIT_1736</name>
</gene>
<dbReference type="OrthoDB" id="5419426at2"/>
<dbReference type="STRING" id="336988.NT96_02325"/>
<dbReference type="Proteomes" id="UP000004959">
    <property type="component" value="Chromosome"/>
</dbReference>
<name>G9WGI3_9LACO</name>
<dbReference type="PANTHER" id="PTHR43305:SF1">
    <property type="entry name" value="FAMILY N-ACETYLTRANSFERASE, PUTATIVE (AFU_ORTHOLOGUE AFUA_2G01380)-RELATED"/>
    <property type="match status" value="1"/>
</dbReference>
<dbReference type="InterPro" id="IPR052777">
    <property type="entry name" value="Acetyltransferase_Enz"/>
</dbReference>
<keyword evidence="3" id="KW-1185">Reference proteome</keyword>
<dbReference type="eggNOG" id="COG1247">
    <property type="taxonomic scope" value="Bacteria"/>
</dbReference>
<dbReference type="CDD" id="cd04301">
    <property type="entry name" value="NAT_SF"/>
    <property type="match status" value="1"/>
</dbReference>
<dbReference type="RefSeq" id="WP_007746987.1">
    <property type="nucleotide sequence ID" value="NZ_CM001398.1"/>
</dbReference>
<dbReference type="PATRIC" id="fig|1045004.4.peg.1709"/>
<reference evidence="2 3" key="1">
    <citation type="journal article" date="2012" name="PLoS ONE">
        <title>Functional divergence in the genus oenococcus as predicted by genome sequencing of the newly-described species, Oenococcus kitaharae.</title>
        <authorList>
            <person name="Borneman A.R."/>
            <person name="McCarthy J.M."/>
            <person name="Chambers P.J."/>
            <person name="Bartowsky E.J."/>
        </authorList>
    </citation>
    <scope>NUCLEOTIDE SEQUENCE [LARGE SCALE GENOMIC DNA]</scope>
    <source>
        <strain evidence="3">DSM17330</strain>
    </source>
</reference>
<proteinExistence type="predicted"/>
<comment type="caution">
    <text evidence="2">The sequence shown here is derived from an EMBL/GenBank/DDBJ whole genome shotgun (WGS) entry which is preliminary data.</text>
</comment>
<dbReference type="AlphaFoldDB" id="G9WGI3"/>
<dbReference type="HOGENOM" id="CLU_013985_11_2_9"/>
<keyword evidence="2" id="KW-0808">Transferase</keyword>
<evidence type="ECO:0000313" key="2">
    <source>
        <dbReference type="EMBL" id="EHN59810.1"/>
    </source>
</evidence>
<feature type="domain" description="N-acetyltransferase" evidence="1">
    <location>
        <begin position="1"/>
        <end position="160"/>
    </location>
</feature>
<sequence>MQIREIQAKDDAPLKAIIQNNLKHFALDIPGTAYFDPELAHLSRFYDAAQNRAYFVLSDDHDHAVGGCGIAEFDSTHHIAELQKLYLSDQAKGQHYSYDLLRQALVFAKHAGYVSVYLETHHRLKAAIHIYEKLAFKKLPAALSGSLHNSMDLFYIKDLTTFS</sequence>
<evidence type="ECO:0000313" key="3">
    <source>
        <dbReference type="Proteomes" id="UP000004959"/>
    </source>
</evidence>
<dbReference type="InterPro" id="IPR016181">
    <property type="entry name" value="Acyl_CoA_acyltransferase"/>
</dbReference>
<accession>G9WGI3</accession>
<protein>
    <submittedName>
        <fullName evidence="2">GNAT family acetyltransferase</fullName>
    </submittedName>
</protein>
<dbReference type="EMBL" id="AFVZ01000001">
    <property type="protein sequence ID" value="EHN59810.1"/>
    <property type="molecule type" value="Genomic_DNA"/>
</dbReference>
<organism evidence="2 3">
    <name type="scientific">Oenococcus kitaharae DSM 17330</name>
    <dbReference type="NCBI Taxonomy" id="1045004"/>
    <lineage>
        <taxon>Bacteria</taxon>
        <taxon>Bacillati</taxon>
        <taxon>Bacillota</taxon>
        <taxon>Bacilli</taxon>
        <taxon>Lactobacillales</taxon>
        <taxon>Lactobacillaceae</taxon>
        <taxon>Oenococcus</taxon>
    </lineage>
</organism>
<dbReference type="PROSITE" id="PS51186">
    <property type="entry name" value="GNAT"/>
    <property type="match status" value="1"/>
</dbReference>
<dbReference type="SUPFAM" id="SSF55729">
    <property type="entry name" value="Acyl-CoA N-acyltransferases (Nat)"/>
    <property type="match status" value="1"/>
</dbReference>
<dbReference type="Gene3D" id="3.40.630.30">
    <property type="match status" value="1"/>
</dbReference>
<dbReference type="GO" id="GO:0016747">
    <property type="term" value="F:acyltransferase activity, transferring groups other than amino-acyl groups"/>
    <property type="evidence" value="ECO:0007669"/>
    <property type="project" value="InterPro"/>
</dbReference>
<dbReference type="InterPro" id="IPR000182">
    <property type="entry name" value="GNAT_dom"/>
</dbReference>
<dbReference type="PANTHER" id="PTHR43305">
    <property type="entry name" value="FAMILY N-ACETYLTRANSFERASE, PUTATIVE (AFU_ORTHOLOGUE AFUA_2G01380)-RELATED"/>
    <property type="match status" value="1"/>
</dbReference>